<dbReference type="InterPro" id="IPR020922">
    <property type="entry name" value="dITP/XTP_pyrophosphatase"/>
</dbReference>
<dbReference type="FunFam" id="3.90.950.10:FF:000001">
    <property type="entry name" value="dITP/XTP pyrophosphatase"/>
    <property type="match status" value="1"/>
</dbReference>
<evidence type="ECO:0000256" key="3">
    <source>
        <dbReference type="ARBA" id="ARBA00011738"/>
    </source>
</evidence>
<organism evidence="17">
    <name type="scientific">hydrothermal vent metagenome</name>
    <dbReference type="NCBI Taxonomy" id="652676"/>
    <lineage>
        <taxon>unclassified sequences</taxon>
        <taxon>metagenomes</taxon>
        <taxon>ecological metagenomes</taxon>
    </lineage>
</organism>
<dbReference type="GO" id="GO:0000166">
    <property type="term" value="F:nucleotide binding"/>
    <property type="evidence" value="ECO:0007669"/>
    <property type="project" value="UniProtKB-KW"/>
</dbReference>
<evidence type="ECO:0000256" key="10">
    <source>
        <dbReference type="ARBA" id="ARBA00052017"/>
    </source>
</evidence>
<comment type="subunit">
    <text evidence="3">Homodimer.</text>
</comment>
<comment type="catalytic activity">
    <reaction evidence="9">
        <text>dITP + H2O = dIMP + diphosphate + H(+)</text>
        <dbReference type="Rhea" id="RHEA:28342"/>
        <dbReference type="ChEBI" id="CHEBI:15377"/>
        <dbReference type="ChEBI" id="CHEBI:15378"/>
        <dbReference type="ChEBI" id="CHEBI:33019"/>
        <dbReference type="ChEBI" id="CHEBI:61194"/>
        <dbReference type="ChEBI" id="CHEBI:61382"/>
        <dbReference type="EC" id="3.6.1.66"/>
    </reaction>
</comment>
<gene>
    <name evidence="17" type="ORF">MNBD_GAMMA04-1189</name>
</gene>
<name>A0A3B0WCX9_9ZZZZ</name>
<dbReference type="GO" id="GO:0036222">
    <property type="term" value="F:XTP diphosphatase activity"/>
    <property type="evidence" value="ECO:0007669"/>
    <property type="project" value="UniProtKB-ARBA"/>
</dbReference>
<dbReference type="GO" id="GO:0036220">
    <property type="term" value="F:ITP diphosphatase activity"/>
    <property type="evidence" value="ECO:0007669"/>
    <property type="project" value="UniProtKB-EC"/>
</dbReference>
<dbReference type="GO" id="GO:0009117">
    <property type="term" value="P:nucleotide metabolic process"/>
    <property type="evidence" value="ECO:0007669"/>
    <property type="project" value="UniProtKB-KW"/>
</dbReference>
<dbReference type="GO" id="GO:0035870">
    <property type="term" value="F:dITP diphosphatase activity"/>
    <property type="evidence" value="ECO:0007669"/>
    <property type="project" value="RHEA"/>
</dbReference>
<comment type="cofactor">
    <cofactor evidence="1">
        <name>Mg(2+)</name>
        <dbReference type="ChEBI" id="CHEBI:18420"/>
    </cofactor>
</comment>
<evidence type="ECO:0000256" key="12">
    <source>
        <dbReference type="ARBA" id="ARBA00071289"/>
    </source>
</evidence>
<reference evidence="17" key="1">
    <citation type="submission" date="2018-06" db="EMBL/GenBank/DDBJ databases">
        <authorList>
            <person name="Zhirakovskaya E."/>
        </authorList>
    </citation>
    <scope>NUCLEOTIDE SEQUENCE</scope>
</reference>
<dbReference type="NCBIfam" id="TIGR00042">
    <property type="entry name" value="RdgB/HAM1 family non-canonical purine NTP pyrophosphatase"/>
    <property type="match status" value="1"/>
</dbReference>
<dbReference type="PANTHER" id="PTHR11067:SF9">
    <property type="entry name" value="INOSINE TRIPHOSPHATE PYROPHOSPHATASE"/>
    <property type="match status" value="1"/>
</dbReference>
<evidence type="ECO:0000256" key="11">
    <source>
        <dbReference type="ARBA" id="ARBA00066468"/>
    </source>
</evidence>
<keyword evidence="8" id="KW-0546">Nucleotide metabolism</keyword>
<dbReference type="HAMAP" id="MF_01405">
    <property type="entry name" value="Non_canon_purine_NTPase"/>
    <property type="match status" value="1"/>
</dbReference>
<dbReference type="CDD" id="cd00515">
    <property type="entry name" value="HAM1"/>
    <property type="match status" value="1"/>
</dbReference>
<evidence type="ECO:0000256" key="1">
    <source>
        <dbReference type="ARBA" id="ARBA00001946"/>
    </source>
</evidence>
<evidence type="ECO:0000256" key="16">
    <source>
        <dbReference type="ARBA" id="ARBA00083635"/>
    </source>
</evidence>
<dbReference type="GO" id="GO:0009146">
    <property type="term" value="P:purine nucleoside triphosphate catabolic process"/>
    <property type="evidence" value="ECO:0007669"/>
    <property type="project" value="UniProtKB-ARBA"/>
</dbReference>
<dbReference type="GO" id="GO:0017111">
    <property type="term" value="F:ribonucleoside triphosphate phosphatase activity"/>
    <property type="evidence" value="ECO:0007669"/>
    <property type="project" value="InterPro"/>
</dbReference>
<evidence type="ECO:0000313" key="17">
    <source>
        <dbReference type="EMBL" id="VAW47239.1"/>
    </source>
</evidence>
<dbReference type="EC" id="3.6.1.66" evidence="11"/>
<dbReference type="SUPFAM" id="SSF52972">
    <property type="entry name" value="ITPase-like"/>
    <property type="match status" value="1"/>
</dbReference>
<keyword evidence="5" id="KW-0547">Nucleotide-binding</keyword>
<dbReference type="GO" id="GO:0005829">
    <property type="term" value="C:cytosol"/>
    <property type="evidence" value="ECO:0007669"/>
    <property type="project" value="TreeGrafter"/>
</dbReference>
<dbReference type="EMBL" id="UOFB01000185">
    <property type="protein sequence ID" value="VAW47239.1"/>
    <property type="molecule type" value="Genomic_DNA"/>
</dbReference>
<dbReference type="GO" id="GO:0046872">
    <property type="term" value="F:metal ion binding"/>
    <property type="evidence" value="ECO:0007669"/>
    <property type="project" value="UniProtKB-KW"/>
</dbReference>
<evidence type="ECO:0000256" key="15">
    <source>
        <dbReference type="ARBA" id="ARBA00083186"/>
    </source>
</evidence>
<evidence type="ECO:0000256" key="6">
    <source>
        <dbReference type="ARBA" id="ARBA00022801"/>
    </source>
</evidence>
<dbReference type="InterPro" id="IPR029001">
    <property type="entry name" value="ITPase-like_fam"/>
</dbReference>
<sequence>MTTIVLATGNPHKVTEIEAALAPYDFDIKLQTDYFSEEVEEDGLSFIENAIKKARYASERTGLPALADDSGIEVDFLNGQPGIYSARYAEGYLGQPASDHLNAQKLLDELEGIPYKNRKACYYCAVVFVRHALDPIPIIGTGQWCGDILMEPRVDYGVGYDSIMWMPDYFKSAAEIPLDIKNKVSHRAQALQNVLTQLEQATL</sequence>
<evidence type="ECO:0000256" key="8">
    <source>
        <dbReference type="ARBA" id="ARBA00023080"/>
    </source>
</evidence>
<evidence type="ECO:0000256" key="7">
    <source>
        <dbReference type="ARBA" id="ARBA00022842"/>
    </source>
</evidence>
<comment type="similarity">
    <text evidence="2">Belongs to the HAM1 NTPase family.</text>
</comment>
<evidence type="ECO:0000256" key="14">
    <source>
        <dbReference type="ARBA" id="ARBA00078805"/>
    </source>
</evidence>
<evidence type="ECO:0000256" key="5">
    <source>
        <dbReference type="ARBA" id="ARBA00022741"/>
    </source>
</evidence>
<keyword evidence="4" id="KW-0479">Metal-binding</keyword>
<proteinExistence type="inferred from homology"/>
<dbReference type="PANTHER" id="PTHR11067">
    <property type="entry name" value="INOSINE TRIPHOSPHATE PYROPHOSPHATASE/HAM1 PROTEIN"/>
    <property type="match status" value="1"/>
</dbReference>
<dbReference type="Gene3D" id="3.90.950.10">
    <property type="match status" value="1"/>
</dbReference>
<keyword evidence="7" id="KW-0460">Magnesium</keyword>
<evidence type="ECO:0000256" key="9">
    <source>
        <dbReference type="ARBA" id="ARBA00051875"/>
    </source>
</evidence>
<protein>
    <recommendedName>
        <fullName evidence="12">dITP/XTP pyrophosphatase</fullName>
        <ecNumber evidence="11">3.6.1.66</ecNumber>
    </recommendedName>
    <alternativeName>
        <fullName evidence="13">Non-canonical purine NTP pyrophosphatase</fullName>
    </alternativeName>
    <alternativeName>
        <fullName evidence="14">Non-standard purine NTP pyrophosphatase</fullName>
    </alternativeName>
    <alternativeName>
        <fullName evidence="16">Nucleoside-triphosphate diphosphatase</fullName>
    </alternativeName>
    <alternativeName>
        <fullName evidence="15">Nucleoside-triphosphate pyrophosphatase</fullName>
    </alternativeName>
</protein>
<comment type="catalytic activity">
    <reaction evidence="10">
        <text>XTP + H2O = XMP + diphosphate + H(+)</text>
        <dbReference type="Rhea" id="RHEA:28610"/>
        <dbReference type="ChEBI" id="CHEBI:15377"/>
        <dbReference type="ChEBI" id="CHEBI:15378"/>
        <dbReference type="ChEBI" id="CHEBI:33019"/>
        <dbReference type="ChEBI" id="CHEBI:57464"/>
        <dbReference type="ChEBI" id="CHEBI:61314"/>
        <dbReference type="EC" id="3.6.1.66"/>
    </reaction>
</comment>
<dbReference type="AlphaFoldDB" id="A0A3B0WCX9"/>
<evidence type="ECO:0000256" key="4">
    <source>
        <dbReference type="ARBA" id="ARBA00022723"/>
    </source>
</evidence>
<dbReference type="Pfam" id="PF01725">
    <property type="entry name" value="Ham1p_like"/>
    <property type="match status" value="1"/>
</dbReference>
<evidence type="ECO:0000256" key="2">
    <source>
        <dbReference type="ARBA" id="ARBA00008023"/>
    </source>
</evidence>
<dbReference type="InterPro" id="IPR002637">
    <property type="entry name" value="RdgB/HAM1"/>
</dbReference>
<accession>A0A3B0WCX9</accession>
<evidence type="ECO:0000256" key="13">
    <source>
        <dbReference type="ARBA" id="ARBA00075987"/>
    </source>
</evidence>
<keyword evidence="6 17" id="KW-0378">Hydrolase</keyword>